<feature type="domain" description="VOC" evidence="2">
    <location>
        <begin position="70"/>
        <end position="189"/>
    </location>
</feature>
<dbReference type="PROSITE" id="PS51819">
    <property type="entry name" value="VOC"/>
    <property type="match status" value="1"/>
</dbReference>
<dbReference type="PANTHER" id="PTHR21366:SF22">
    <property type="entry name" value="VOC DOMAIN-CONTAINING PROTEIN"/>
    <property type="match status" value="1"/>
</dbReference>
<organism evidence="3 4">
    <name type="scientific">Micractinium conductrix</name>
    <dbReference type="NCBI Taxonomy" id="554055"/>
    <lineage>
        <taxon>Eukaryota</taxon>
        <taxon>Viridiplantae</taxon>
        <taxon>Chlorophyta</taxon>
        <taxon>core chlorophytes</taxon>
        <taxon>Trebouxiophyceae</taxon>
        <taxon>Chlorellales</taxon>
        <taxon>Chlorellaceae</taxon>
        <taxon>Chlorella clade</taxon>
        <taxon>Micractinium</taxon>
    </lineage>
</organism>
<protein>
    <submittedName>
        <fullName evidence="3">Glyoxylase family</fullName>
    </submittedName>
</protein>
<dbReference type="SUPFAM" id="SSF54593">
    <property type="entry name" value="Glyoxalase/Bleomycin resistance protein/Dihydroxybiphenyl dioxygenase"/>
    <property type="match status" value="1"/>
</dbReference>
<keyword evidence="4" id="KW-1185">Reference proteome</keyword>
<dbReference type="OrthoDB" id="5371818at2759"/>
<proteinExistence type="predicted"/>
<evidence type="ECO:0000259" key="2">
    <source>
        <dbReference type="PROSITE" id="PS51819"/>
    </source>
</evidence>
<dbReference type="PANTHER" id="PTHR21366">
    <property type="entry name" value="GLYOXALASE FAMILY PROTEIN"/>
    <property type="match status" value="1"/>
</dbReference>
<dbReference type="Pfam" id="PF00903">
    <property type="entry name" value="Glyoxalase"/>
    <property type="match status" value="1"/>
</dbReference>
<dbReference type="Gene3D" id="3.10.180.10">
    <property type="entry name" value="2,3-Dihydroxybiphenyl 1,2-Dioxygenase, domain 1"/>
    <property type="match status" value="1"/>
</dbReference>
<gene>
    <name evidence="3" type="ORF">C2E20_5794</name>
</gene>
<dbReference type="Proteomes" id="UP000239649">
    <property type="component" value="Unassembled WGS sequence"/>
</dbReference>
<dbReference type="InterPro" id="IPR004360">
    <property type="entry name" value="Glyas_Fos-R_dOase_dom"/>
</dbReference>
<accession>A0A2P6V9H9</accession>
<dbReference type="AlphaFoldDB" id="A0A2P6V9H9"/>
<feature type="region of interest" description="Disordered" evidence="1">
    <location>
        <begin position="1"/>
        <end position="22"/>
    </location>
</feature>
<dbReference type="InterPro" id="IPR050383">
    <property type="entry name" value="GlyoxalaseI/FosfomycinResist"/>
</dbReference>
<dbReference type="CDD" id="cd07245">
    <property type="entry name" value="VOC_like"/>
    <property type="match status" value="1"/>
</dbReference>
<dbReference type="EMBL" id="LHPF02000018">
    <property type="protein sequence ID" value="PSC70747.1"/>
    <property type="molecule type" value="Genomic_DNA"/>
</dbReference>
<name>A0A2P6V9H9_9CHLO</name>
<dbReference type="InterPro" id="IPR037523">
    <property type="entry name" value="VOC_core"/>
</dbReference>
<dbReference type="InterPro" id="IPR029068">
    <property type="entry name" value="Glyas_Bleomycin-R_OHBP_Dase"/>
</dbReference>
<reference evidence="3 4" key="1">
    <citation type="journal article" date="2018" name="Plant J.">
        <title>Genome sequences of Chlorella sorokiniana UTEX 1602 and Micractinium conductrix SAG 241.80: implications to maltose excretion by a green alga.</title>
        <authorList>
            <person name="Arriola M.B."/>
            <person name="Velmurugan N."/>
            <person name="Zhang Y."/>
            <person name="Plunkett M.H."/>
            <person name="Hondzo H."/>
            <person name="Barney B.M."/>
        </authorList>
    </citation>
    <scope>NUCLEOTIDE SEQUENCE [LARGE SCALE GENOMIC DNA]</scope>
    <source>
        <strain evidence="3 4">SAG 241.80</strain>
    </source>
</reference>
<feature type="compositionally biased region" description="Polar residues" evidence="1">
    <location>
        <begin position="1"/>
        <end position="14"/>
    </location>
</feature>
<evidence type="ECO:0000313" key="4">
    <source>
        <dbReference type="Proteomes" id="UP000239649"/>
    </source>
</evidence>
<comment type="caution">
    <text evidence="3">The sequence shown here is derived from an EMBL/GenBank/DDBJ whole genome shotgun (WGS) entry which is preliminary data.</text>
</comment>
<evidence type="ECO:0000313" key="3">
    <source>
        <dbReference type="EMBL" id="PSC70747.1"/>
    </source>
</evidence>
<evidence type="ECO:0000256" key="1">
    <source>
        <dbReference type="SAM" id="MobiDB-lite"/>
    </source>
</evidence>
<sequence length="193" mass="21520">MSTACCSAPLTTPRASRHARRERTGRPVLVLAKVGISRVYSAAETKDVNTAYMLGAAYQNSTKGRVLFHGVHHVALLCESLERSLDFFCGVLGLEVNPDRPHEKLPYRGSWLWIGPEMIHLMELPNPDPTDGRPEHGGRDRHTCVGVESIDPLEARLKEAGVEYTRSMSGRPAIFFRDPDANCLEVVQLEAWR</sequence>